<keyword evidence="1" id="KW-0175">Coiled coil</keyword>
<reference evidence="3" key="1">
    <citation type="submission" date="2020-05" db="UniProtKB">
        <authorList>
            <consortium name="EnsemblMetazoa"/>
        </authorList>
    </citation>
    <scope>IDENTIFICATION</scope>
    <source>
        <strain evidence="3">FUMOZ</strain>
    </source>
</reference>
<evidence type="ECO:0000256" key="2">
    <source>
        <dbReference type="SAM" id="MobiDB-lite"/>
    </source>
</evidence>
<accession>A0A4Y0BGX3</accession>
<proteinExistence type="predicted"/>
<dbReference type="EnsemblMetazoa" id="AFUN019372-RA">
    <property type="protein sequence ID" value="AFUN019372-PA"/>
    <property type="gene ID" value="AFUN019372"/>
</dbReference>
<protein>
    <submittedName>
        <fullName evidence="3">Uncharacterized protein</fullName>
    </submittedName>
</protein>
<dbReference type="VEuPathDB" id="VectorBase:AFUN019372"/>
<feature type="region of interest" description="Disordered" evidence="2">
    <location>
        <begin position="365"/>
        <end position="404"/>
    </location>
</feature>
<evidence type="ECO:0000256" key="1">
    <source>
        <dbReference type="SAM" id="Coils"/>
    </source>
</evidence>
<organism evidence="3">
    <name type="scientific">Anopheles funestus</name>
    <name type="common">African malaria mosquito</name>
    <dbReference type="NCBI Taxonomy" id="62324"/>
    <lineage>
        <taxon>Eukaryota</taxon>
        <taxon>Metazoa</taxon>
        <taxon>Ecdysozoa</taxon>
        <taxon>Arthropoda</taxon>
        <taxon>Hexapoda</taxon>
        <taxon>Insecta</taxon>
        <taxon>Pterygota</taxon>
        <taxon>Neoptera</taxon>
        <taxon>Endopterygota</taxon>
        <taxon>Diptera</taxon>
        <taxon>Nematocera</taxon>
        <taxon>Culicoidea</taxon>
        <taxon>Culicidae</taxon>
        <taxon>Anophelinae</taxon>
        <taxon>Anopheles</taxon>
    </lineage>
</organism>
<dbReference type="AlphaFoldDB" id="A0A4Y0BGX3"/>
<feature type="region of interest" description="Disordered" evidence="2">
    <location>
        <begin position="106"/>
        <end position="125"/>
    </location>
</feature>
<name>A0A4Y0BGX3_ANOFN</name>
<feature type="region of interest" description="Disordered" evidence="2">
    <location>
        <begin position="321"/>
        <end position="342"/>
    </location>
</feature>
<evidence type="ECO:0000313" key="3">
    <source>
        <dbReference type="EnsemblMetazoa" id="AFUN019372-PA"/>
    </source>
</evidence>
<sequence>MQSTKNLSVGDVLRATTSPYDAKTSPEMGQFIREARKLTRNNTLIGMEATKNASSERINLTLKESCNRWSSAENLSVNRPERCGLNKVRVGESMSTIVPLKLPQITIGTESTDDDNSGTKGRQTNDRRCSMIPLMCPPVGRPKVSHAPIERGNIVRKKPPIPPKALAKHQDPIKIFRAEREKKMDMELQLEEIREQIVHAEVSRQREDQHNREMIDGLKREIENLKCICDKLTDAVQRLQNSDDMFLKMKHEGEYSFYSRSCEVSKKILNNTFRRRKTNSARTACFQANAGTSRDAGENFHNGDQCDLTDTPRNTLRAIEQSGVSSGGDGDHSLGRSNSAPETPMNIVTSLYYISKIRSLEMDDVSPERNDIENPSLKSSEQELIAKKKTKMSKIGSWFKPGKH</sequence>
<feature type="coiled-coil region" evidence="1">
    <location>
        <begin position="176"/>
        <end position="242"/>
    </location>
</feature>